<keyword evidence="3" id="KW-1185">Reference proteome</keyword>
<dbReference type="AlphaFoldDB" id="A0A8C5B9S9"/>
<sequence length="143" mass="16003">MLSDRPPAEFCLSPSEASYESLSISHLQRRGLLRSVSSAMDLIMAHFGSSRDPEEKMRLGNSRSSPTIAGLVLEHLCPAIQNILEDGLRHHKLDVVIGQQRNHSWRVVDASTQRVPTRRAVFQPLPHYTLLHSTDDHMAKTTG</sequence>
<dbReference type="PROSITE" id="PS50826">
    <property type="entry name" value="RUN"/>
    <property type="match status" value="1"/>
</dbReference>
<dbReference type="InterPro" id="IPR037213">
    <property type="entry name" value="Run_dom_sf"/>
</dbReference>
<dbReference type="InterPro" id="IPR004012">
    <property type="entry name" value="Run_dom"/>
</dbReference>
<dbReference type="GO" id="GO:0031410">
    <property type="term" value="C:cytoplasmic vesicle"/>
    <property type="evidence" value="ECO:0007669"/>
    <property type="project" value="TreeGrafter"/>
</dbReference>
<name>A0A8C5B9S9_GADMO</name>
<feature type="domain" description="RUN" evidence="1">
    <location>
        <begin position="67"/>
        <end position="143"/>
    </location>
</feature>
<proteinExistence type="predicted"/>
<dbReference type="PANTHER" id="PTHR15591:SF14">
    <property type="entry name" value="AP-4 COMPLEX ACCESSORY SUBUNIT RUSC2"/>
    <property type="match status" value="1"/>
</dbReference>
<organism evidence="2 3">
    <name type="scientific">Gadus morhua</name>
    <name type="common">Atlantic cod</name>
    <dbReference type="NCBI Taxonomy" id="8049"/>
    <lineage>
        <taxon>Eukaryota</taxon>
        <taxon>Metazoa</taxon>
        <taxon>Chordata</taxon>
        <taxon>Craniata</taxon>
        <taxon>Vertebrata</taxon>
        <taxon>Euteleostomi</taxon>
        <taxon>Actinopterygii</taxon>
        <taxon>Neopterygii</taxon>
        <taxon>Teleostei</taxon>
        <taxon>Neoteleostei</taxon>
        <taxon>Acanthomorphata</taxon>
        <taxon>Zeiogadaria</taxon>
        <taxon>Gadariae</taxon>
        <taxon>Gadiformes</taxon>
        <taxon>Gadoidei</taxon>
        <taxon>Gadidae</taxon>
        <taxon>Gadus</taxon>
    </lineage>
</organism>
<evidence type="ECO:0000313" key="2">
    <source>
        <dbReference type="Ensembl" id="ENSGMOP00000044047.1"/>
    </source>
</evidence>
<dbReference type="Gene3D" id="1.20.58.900">
    <property type="match status" value="1"/>
</dbReference>
<dbReference type="GeneTree" id="ENSGT00900000141033"/>
<dbReference type="Proteomes" id="UP000694546">
    <property type="component" value="Chromosome 4"/>
</dbReference>
<evidence type="ECO:0000313" key="3">
    <source>
        <dbReference type="Proteomes" id="UP000694546"/>
    </source>
</evidence>
<dbReference type="Pfam" id="PF02759">
    <property type="entry name" value="RUN"/>
    <property type="match status" value="1"/>
</dbReference>
<dbReference type="InterPro" id="IPR047343">
    <property type="entry name" value="RUSC1_2"/>
</dbReference>
<accession>A0A8C5B9S9</accession>
<protein>
    <submittedName>
        <fullName evidence="2">Iporin-like</fullName>
    </submittedName>
</protein>
<reference evidence="2" key="2">
    <citation type="submission" date="2025-09" db="UniProtKB">
        <authorList>
            <consortium name="Ensembl"/>
        </authorList>
    </citation>
    <scope>IDENTIFICATION</scope>
</reference>
<gene>
    <name evidence="2" type="primary">LOC115542002</name>
</gene>
<evidence type="ECO:0000259" key="1">
    <source>
        <dbReference type="PROSITE" id="PS50826"/>
    </source>
</evidence>
<dbReference type="PANTHER" id="PTHR15591">
    <property type="entry name" value="RUN AND SH3 DOMAIN CONTAINING"/>
    <property type="match status" value="1"/>
</dbReference>
<reference evidence="2" key="1">
    <citation type="submission" date="2025-08" db="UniProtKB">
        <authorList>
            <consortium name="Ensembl"/>
        </authorList>
    </citation>
    <scope>IDENTIFICATION</scope>
</reference>
<dbReference type="Ensembl" id="ENSGMOT00000042248.1">
    <property type="protein sequence ID" value="ENSGMOP00000044047.1"/>
    <property type="gene ID" value="ENSGMOG00000030612.1"/>
</dbReference>